<dbReference type="STRING" id="1798542.A3F54_00310"/>
<protein>
    <submittedName>
        <fullName evidence="2">Uncharacterized protein</fullName>
    </submittedName>
</protein>
<feature type="compositionally biased region" description="Acidic residues" evidence="1">
    <location>
        <begin position="160"/>
        <end position="176"/>
    </location>
</feature>
<name>A0A1G2B0H1_9BACT</name>
<dbReference type="AlphaFoldDB" id="A0A1G2B0H1"/>
<sequence length="176" mass="19059">MSCIIKIYGVSRTIDPLVLAKFEVHLQEAVAGVAELGLKSGRIYVHFVNCGLRPSSGRDVRMEVASLLAKPERKEEVLQRVVDQICQIFVLALDVFPVCEYFEVTLQTVGVNGIGVSAHWEKPAIGDQEKVSSDGEALGQPTPELVRGPVITGSMTDELPAGEDSAEEDFFESAVA</sequence>
<dbReference type="EMBL" id="MHKD01000027">
    <property type="protein sequence ID" value="OGY82658.1"/>
    <property type="molecule type" value="Genomic_DNA"/>
</dbReference>
<evidence type="ECO:0000256" key="1">
    <source>
        <dbReference type="SAM" id="MobiDB-lite"/>
    </source>
</evidence>
<dbReference type="Proteomes" id="UP000176952">
    <property type="component" value="Unassembled WGS sequence"/>
</dbReference>
<proteinExistence type="predicted"/>
<feature type="region of interest" description="Disordered" evidence="1">
    <location>
        <begin position="129"/>
        <end position="176"/>
    </location>
</feature>
<comment type="caution">
    <text evidence="2">The sequence shown here is derived from an EMBL/GenBank/DDBJ whole genome shotgun (WGS) entry which is preliminary data.</text>
</comment>
<organism evidence="2 3">
    <name type="scientific">Candidatus Kerfeldbacteria bacterium RIFCSPHIGHO2_12_FULL_48_17</name>
    <dbReference type="NCBI Taxonomy" id="1798542"/>
    <lineage>
        <taxon>Bacteria</taxon>
        <taxon>Candidatus Kerfeldiibacteriota</taxon>
    </lineage>
</organism>
<gene>
    <name evidence="2" type="ORF">A3F54_00310</name>
</gene>
<evidence type="ECO:0000313" key="2">
    <source>
        <dbReference type="EMBL" id="OGY82658.1"/>
    </source>
</evidence>
<accession>A0A1G2B0H1</accession>
<reference evidence="2 3" key="1">
    <citation type="journal article" date="2016" name="Nat. Commun.">
        <title>Thousands of microbial genomes shed light on interconnected biogeochemical processes in an aquifer system.</title>
        <authorList>
            <person name="Anantharaman K."/>
            <person name="Brown C.T."/>
            <person name="Hug L.A."/>
            <person name="Sharon I."/>
            <person name="Castelle C.J."/>
            <person name="Probst A.J."/>
            <person name="Thomas B.C."/>
            <person name="Singh A."/>
            <person name="Wilkins M.J."/>
            <person name="Karaoz U."/>
            <person name="Brodie E.L."/>
            <person name="Williams K.H."/>
            <person name="Hubbard S.S."/>
            <person name="Banfield J.F."/>
        </authorList>
    </citation>
    <scope>NUCLEOTIDE SEQUENCE [LARGE SCALE GENOMIC DNA]</scope>
</reference>
<evidence type="ECO:0000313" key="3">
    <source>
        <dbReference type="Proteomes" id="UP000176952"/>
    </source>
</evidence>